<dbReference type="InterPro" id="IPR038500">
    <property type="entry name" value="Antitermination_sf"/>
</dbReference>
<dbReference type="InterPro" id="IPR036410">
    <property type="entry name" value="HSP_DnaJ_Cys-rich_dom_sf"/>
</dbReference>
<reference evidence="2" key="1">
    <citation type="submission" date="2017-02" db="EMBL/GenBank/DDBJ databases">
        <authorList>
            <person name="Rodrigo-Torres L."/>
            <person name="Arahal R.D."/>
            <person name="Lucena T."/>
        </authorList>
    </citation>
    <scope>NUCLEOTIDE SEQUENCE [LARGE SCALE GENOMIC DNA]</scope>
    <source>
        <strain evidence="2">CECT 7878</strain>
    </source>
</reference>
<dbReference type="AlphaFoldDB" id="A0A1R4LQL3"/>
<evidence type="ECO:0000313" key="1">
    <source>
        <dbReference type="EMBL" id="SJN58896.1"/>
    </source>
</evidence>
<dbReference type="SUPFAM" id="SSF57938">
    <property type="entry name" value="DnaJ/Hsp40 cysteine-rich domain"/>
    <property type="match status" value="1"/>
</dbReference>
<dbReference type="EMBL" id="FULE01000044">
    <property type="protein sequence ID" value="SJN58896.1"/>
    <property type="molecule type" value="Genomic_DNA"/>
</dbReference>
<dbReference type="NCBIfam" id="TIGR02642">
    <property type="entry name" value="phage_xxxx"/>
    <property type="match status" value="1"/>
</dbReference>
<name>A0A1R4LQL3_VIBR1</name>
<organism evidence="1 2">
    <name type="scientific">Vibrio ruber (strain DSM 16370 / JCM 11486 / BCRC 17186 / CECT 7878 / LMG 23124 / VR1)</name>
    <dbReference type="NCBI Taxonomy" id="1123498"/>
    <lineage>
        <taxon>Bacteria</taxon>
        <taxon>Pseudomonadati</taxon>
        <taxon>Pseudomonadota</taxon>
        <taxon>Gammaproteobacteria</taxon>
        <taxon>Vibrionales</taxon>
        <taxon>Vibrionaceae</taxon>
        <taxon>Vibrio</taxon>
    </lineage>
</organism>
<evidence type="ECO:0000313" key="2">
    <source>
        <dbReference type="Proteomes" id="UP000188276"/>
    </source>
</evidence>
<dbReference type="Proteomes" id="UP000188276">
    <property type="component" value="Unassembled WGS sequence"/>
</dbReference>
<proteinExistence type="predicted"/>
<keyword evidence="2" id="KW-1185">Reference proteome</keyword>
<accession>A0A1R4LQL3</accession>
<dbReference type="STRING" id="1123498.VR7878_03104"/>
<protein>
    <submittedName>
        <fullName evidence="1">Uncharacterized protein</fullName>
    </submittedName>
</protein>
<sequence length="264" mass="30214">MSDKAIELFIRMHLERAPELQRGRPILTGDVIIAVLGVIQHQHPLGCDLMMARWLNDSYAIQRVGQYLDDYVDECKTARPDILRQLSSIAFMIFLGRPTEDQIRKLASLWQKHSAQAKRSRRLVKQYETHIALLNSRLLTVTTDFRVWEINNEISRYEQLINSEESRLSLWASKQAQQSYQCPKCHGCGRTMRAVCSACSGAGSFMPSAGNAFKYLRTKGIHVSEKLWNSDLKPAFGGILSMLHQEHDETARLLRKRLEDEKAA</sequence>
<dbReference type="Gene3D" id="1.10.274.110">
    <property type="match status" value="1"/>
</dbReference>
<dbReference type="InterPro" id="IPR013464">
    <property type="entry name" value="CHP02642"/>
</dbReference>
<gene>
    <name evidence="1" type="ORF">VR7878_03104</name>
</gene>